<feature type="region of interest" description="Disordered" evidence="1">
    <location>
        <begin position="1"/>
        <end position="404"/>
    </location>
</feature>
<accession>A0A653CCQ0</accession>
<feature type="compositionally biased region" description="Low complexity" evidence="1">
    <location>
        <begin position="726"/>
        <end position="748"/>
    </location>
</feature>
<feature type="region of interest" description="Disordered" evidence="1">
    <location>
        <begin position="416"/>
        <end position="452"/>
    </location>
</feature>
<evidence type="ECO:0000313" key="3">
    <source>
        <dbReference type="Proteomes" id="UP000410492"/>
    </source>
</evidence>
<feature type="compositionally biased region" description="Polar residues" evidence="1">
    <location>
        <begin position="118"/>
        <end position="144"/>
    </location>
</feature>
<feature type="compositionally biased region" description="Low complexity" evidence="1">
    <location>
        <begin position="655"/>
        <end position="667"/>
    </location>
</feature>
<feature type="compositionally biased region" description="Low complexity" evidence="1">
    <location>
        <begin position="298"/>
        <end position="310"/>
    </location>
</feature>
<evidence type="ECO:0000313" key="2">
    <source>
        <dbReference type="EMBL" id="VEN45154.1"/>
    </source>
</evidence>
<keyword evidence="3" id="KW-1185">Reference proteome</keyword>
<proteinExistence type="predicted"/>
<feature type="compositionally biased region" description="Basic and acidic residues" evidence="1">
    <location>
        <begin position="228"/>
        <end position="241"/>
    </location>
</feature>
<organism evidence="2 3">
    <name type="scientific">Callosobruchus maculatus</name>
    <name type="common">Southern cowpea weevil</name>
    <name type="synonym">Pulse bruchid</name>
    <dbReference type="NCBI Taxonomy" id="64391"/>
    <lineage>
        <taxon>Eukaryota</taxon>
        <taxon>Metazoa</taxon>
        <taxon>Ecdysozoa</taxon>
        <taxon>Arthropoda</taxon>
        <taxon>Hexapoda</taxon>
        <taxon>Insecta</taxon>
        <taxon>Pterygota</taxon>
        <taxon>Neoptera</taxon>
        <taxon>Endopterygota</taxon>
        <taxon>Coleoptera</taxon>
        <taxon>Polyphaga</taxon>
        <taxon>Cucujiformia</taxon>
        <taxon>Chrysomeloidea</taxon>
        <taxon>Chrysomelidae</taxon>
        <taxon>Bruchinae</taxon>
        <taxon>Bruchini</taxon>
        <taxon>Callosobruchus</taxon>
    </lineage>
</organism>
<feature type="compositionally biased region" description="Basic residues" evidence="1">
    <location>
        <begin position="638"/>
        <end position="647"/>
    </location>
</feature>
<feature type="compositionally biased region" description="Low complexity" evidence="1">
    <location>
        <begin position="198"/>
        <end position="212"/>
    </location>
</feature>
<feature type="compositionally biased region" description="Polar residues" evidence="1">
    <location>
        <begin position="86"/>
        <end position="108"/>
    </location>
</feature>
<name>A0A653CCQ0_CALMS</name>
<feature type="compositionally biased region" description="Polar residues" evidence="1">
    <location>
        <begin position="68"/>
        <end position="79"/>
    </location>
</feature>
<feature type="compositionally biased region" description="Low complexity" evidence="1">
    <location>
        <begin position="618"/>
        <end position="630"/>
    </location>
</feature>
<evidence type="ECO:0000256" key="1">
    <source>
        <dbReference type="SAM" id="MobiDB-lite"/>
    </source>
</evidence>
<feature type="compositionally biased region" description="Low complexity" evidence="1">
    <location>
        <begin position="385"/>
        <end position="404"/>
    </location>
</feature>
<dbReference type="AlphaFoldDB" id="A0A653CCQ0"/>
<feature type="compositionally biased region" description="Low complexity" evidence="1">
    <location>
        <begin position="145"/>
        <end position="163"/>
    </location>
</feature>
<gene>
    <name evidence="2" type="ORF">CALMAC_LOCUS7696</name>
</gene>
<feature type="compositionally biased region" description="Low complexity" evidence="1">
    <location>
        <begin position="1"/>
        <end position="26"/>
    </location>
</feature>
<dbReference type="Proteomes" id="UP000410492">
    <property type="component" value="Unassembled WGS sequence"/>
</dbReference>
<reference evidence="2 3" key="1">
    <citation type="submission" date="2019-01" db="EMBL/GenBank/DDBJ databases">
        <authorList>
            <person name="Sayadi A."/>
        </authorList>
    </citation>
    <scope>NUCLEOTIDE SEQUENCE [LARGE SCALE GENOMIC DNA]</scope>
</reference>
<feature type="compositionally biased region" description="Acidic residues" evidence="1">
    <location>
        <begin position="353"/>
        <end position="363"/>
    </location>
</feature>
<feature type="compositionally biased region" description="Polar residues" evidence="1">
    <location>
        <begin position="716"/>
        <end position="725"/>
    </location>
</feature>
<feature type="region of interest" description="Disordered" evidence="1">
    <location>
        <begin position="606"/>
        <end position="762"/>
    </location>
</feature>
<dbReference type="EMBL" id="CAACVG010007383">
    <property type="protein sequence ID" value="VEN45154.1"/>
    <property type="molecule type" value="Genomic_DNA"/>
</dbReference>
<feature type="compositionally biased region" description="Basic residues" evidence="1">
    <location>
        <begin position="608"/>
        <end position="617"/>
    </location>
</feature>
<feature type="compositionally biased region" description="Low complexity" evidence="1">
    <location>
        <begin position="324"/>
        <end position="344"/>
    </location>
</feature>
<sequence length="762" mass="80742">MNTALTPPSSKTQSQPTPSSAAPSNSQEKDIAKPAVPGRTMHPQGAQAASFGQSQNVFPNMNAAHSHPNAQQNHFSMGSYNMGAIQPSNHPVASQQQSNAGGPQLFNQSKSASYSSSFQGNIGHQTHQNQTNLPPVTQALPPTTQQSVQHSNVVSSGSASNSSTPTVDAEKPQANGTSEATSTPAKAETSPVMGNHVSSSAPQPAQIPSSPQKSEKSKSPVSIAPVPEHQKVQVQESKKPIQETPQAAPLSSPVSATRENGAEIAPVAQDTPKSVPVPPSADSSKESAEDKESPIDGAATTTTPTPVTPALPEETSTDGKDAAVVKATTEAPAAPAEPSQSAETGTESRLEQDPLEAVEEVAVDADKVEEQLSMPAAQSPKKDPLALPAKSPAAPAATTPSPVRAVRKAKTVAAKTAALASEPKTPVAGGSLQRSPSTGGKTKRQRIRTQHYQSPLPEIEIVTKMTSATPRSRGTDDRLIYFYKNEFLAVRNSEGSFYICQAVQNVYKSSSKIKIRWLSQDKDDASGELYTPDFYDLTDFDCILTSLELQRVEKGKFRLKPAEKERTDSILKRCLAVEKGEIVPPSLSEEHPDGLDLSLYKDEEQLKKKGTKRKSRPASKSPSKKTPATKKSPEAAKVKKPNPKVTKKTAPPPKKSAAQPMAKKPAPVDQKKQITVGSKTAKGKRKAPTTKTSPVMDQKKAKVLAKIGRKTAIPVASTSKASVQVTKSKSAKAAPKPTPSTSKAPTKPLKATDRKAKRPLRK</sequence>
<protein>
    <submittedName>
        <fullName evidence="2">Uncharacterized protein</fullName>
    </submittedName>
</protein>
<feature type="compositionally biased region" description="Basic and acidic residues" evidence="1">
    <location>
        <begin position="283"/>
        <end position="294"/>
    </location>
</feature>
<feature type="compositionally biased region" description="Low complexity" evidence="1">
    <location>
        <begin position="44"/>
        <end position="55"/>
    </location>
</feature>
<dbReference type="OrthoDB" id="2017365at2759"/>
<feature type="compositionally biased region" description="Polar residues" evidence="1">
    <location>
        <begin position="174"/>
        <end position="184"/>
    </location>
</feature>